<name>A0A8J3VLE4_9ACTN</name>
<proteinExistence type="predicted"/>
<dbReference type="EMBL" id="BONY01000083">
    <property type="protein sequence ID" value="GIH10063.1"/>
    <property type="molecule type" value="Genomic_DNA"/>
</dbReference>
<keyword evidence="2" id="KW-1185">Reference proteome</keyword>
<evidence type="ECO:0000313" key="2">
    <source>
        <dbReference type="Proteomes" id="UP000612899"/>
    </source>
</evidence>
<protein>
    <submittedName>
        <fullName evidence="1">Uncharacterized protein</fullName>
    </submittedName>
</protein>
<gene>
    <name evidence="1" type="ORF">Rhe02_81300</name>
</gene>
<dbReference type="Proteomes" id="UP000612899">
    <property type="component" value="Unassembled WGS sequence"/>
</dbReference>
<organism evidence="1 2">
    <name type="scientific">Rhizocola hellebori</name>
    <dbReference type="NCBI Taxonomy" id="1392758"/>
    <lineage>
        <taxon>Bacteria</taxon>
        <taxon>Bacillati</taxon>
        <taxon>Actinomycetota</taxon>
        <taxon>Actinomycetes</taxon>
        <taxon>Micromonosporales</taxon>
        <taxon>Micromonosporaceae</taxon>
        <taxon>Rhizocola</taxon>
    </lineage>
</organism>
<sequence>MVRTEVVNLAIGLTGAAIELLRMAAEAASATRSADVDTLDRAIELAEDGQQRMVSAWHFLTGAKALAQATV</sequence>
<reference evidence="1" key="1">
    <citation type="submission" date="2021-01" db="EMBL/GenBank/DDBJ databases">
        <title>Whole genome shotgun sequence of Rhizocola hellebori NBRC 109834.</title>
        <authorList>
            <person name="Komaki H."/>
            <person name="Tamura T."/>
        </authorList>
    </citation>
    <scope>NUCLEOTIDE SEQUENCE</scope>
    <source>
        <strain evidence="1">NBRC 109834</strain>
    </source>
</reference>
<comment type="caution">
    <text evidence="1">The sequence shown here is derived from an EMBL/GenBank/DDBJ whole genome shotgun (WGS) entry which is preliminary data.</text>
</comment>
<accession>A0A8J3VLE4</accession>
<evidence type="ECO:0000313" key="1">
    <source>
        <dbReference type="EMBL" id="GIH10063.1"/>
    </source>
</evidence>
<dbReference type="AlphaFoldDB" id="A0A8J3VLE4"/>